<dbReference type="PANTHER" id="PTHR45729">
    <property type="entry name" value="RABPHILIN, ISOFORM A"/>
    <property type="match status" value="1"/>
</dbReference>
<dbReference type="InterPro" id="IPR043566">
    <property type="entry name" value="Rabphilin/DOC2/Noc2"/>
</dbReference>
<feature type="compositionally biased region" description="Acidic residues" evidence="4">
    <location>
        <begin position="105"/>
        <end position="116"/>
    </location>
</feature>
<dbReference type="Proteomes" id="UP000887563">
    <property type="component" value="Unplaced"/>
</dbReference>
<dbReference type="GO" id="GO:0006887">
    <property type="term" value="P:exocytosis"/>
    <property type="evidence" value="ECO:0007669"/>
    <property type="project" value="TreeGrafter"/>
</dbReference>
<protein>
    <submittedName>
        <fullName evidence="7">C2 domain-containing protein</fullName>
    </submittedName>
</protein>
<dbReference type="GO" id="GO:0098793">
    <property type="term" value="C:presynapse"/>
    <property type="evidence" value="ECO:0007669"/>
    <property type="project" value="GOC"/>
</dbReference>
<dbReference type="WBParaSite" id="Minc3s00083g03972">
    <property type="protein sequence ID" value="Minc3s00083g03972"/>
    <property type="gene ID" value="Minc3s00083g03972"/>
</dbReference>
<dbReference type="AlphaFoldDB" id="A0A914KTB5"/>
<sequence>MPAKQKSDERRVKKWNEVINRQSLIIENYENELKEEKEKNRHLIGHLTILKTSAIISPLPQKKKLLKEVPVLKFDSDDEEENKKETLKPTQEQQPPPNPIKEVFIDESVEEEEENEQEKPKEKKKGKKRKSRPKRMQEKREKKAEKEGGHGKLQLSVCYNTQQGSLFVTIRRCVGLLGMDGTGSSNPYCKVSLLPLASKAHRQKTAIKEKTSHPEFNETMQFLVPFKDLPNKTLAIGVYDSDMNGHDDCIGGVVLATEATGERGIHWQKMIQKPGKNSQYWHKLDVDE</sequence>
<dbReference type="PANTHER" id="PTHR45729:SF6">
    <property type="entry name" value="RABPHILIN, ISOFORM A"/>
    <property type="match status" value="1"/>
</dbReference>
<evidence type="ECO:0000256" key="2">
    <source>
        <dbReference type="ARBA" id="ARBA00022737"/>
    </source>
</evidence>
<evidence type="ECO:0000256" key="4">
    <source>
        <dbReference type="SAM" id="MobiDB-lite"/>
    </source>
</evidence>
<dbReference type="Pfam" id="PF00168">
    <property type="entry name" value="C2"/>
    <property type="match status" value="1"/>
</dbReference>
<dbReference type="GO" id="GO:0016020">
    <property type="term" value="C:membrane"/>
    <property type="evidence" value="ECO:0007669"/>
    <property type="project" value="InterPro"/>
</dbReference>
<dbReference type="GO" id="GO:0017158">
    <property type="term" value="P:regulation of calcium ion-dependent exocytosis"/>
    <property type="evidence" value="ECO:0007669"/>
    <property type="project" value="TreeGrafter"/>
</dbReference>
<dbReference type="PROSITE" id="PS50004">
    <property type="entry name" value="C2"/>
    <property type="match status" value="1"/>
</dbReference>
<evidence type="ECO:0000313" key="7">
    <source>
        <dbReference type="WBParaSite" id="Minc3s00083g03972"/>
    </source>
</evidence>
<evidence type="ECO:0000313" key="6">
    <source>
        <dbReference type="Proteomes" id="UP000887563"/>
    </source>
</evidence>
<name>A0A914KTB5_MELIC</name>
<reference evidence="7" key="1">
    <citation type="submission" date="2022-11" db="UniProtKB">
        <authorList>
            <consortium name="WormBaseParasite"/>
        </authorList>
    </citation>
    <scope>IDENTIFICATION</scope>
</reference>
<evidence type="ECO:0000256" key="1">
    <source>
        <dbReference type="ARBA" id="ARBA00022723"/>
    </source>
</evidence>
<dbReference type="GO" id="GO:0061669">
    <property type="term" value="P:spontaneous neurotransmitter secretion"/>
    <property type="evidence" value="ECO:0007669"/>
    <property type="project" value="TreeGrafter"/>
</dbReference>
<keyword evidence="1" id="KW-0479">Metal-binding</keyword>
<accession>A0A914KTB5</accession>
<keyword evidence="2" id="KW-0677">Repeat</keyword>
<dbReference type="SUPFAM" id="SSF49562">
    <property type="entry name" value="C2 domain (Calcium/lipid-binding domain, CaLB)"/>
    <property type="match status" value="1"/>
</dbReference>
<feature type="coiled-coil region" evidence="3">
    <location>
        <begin position="12"/>
        <end position="46"/>
    </location>
</feature>
<feature type="domain" description="C2" evidence="5">
    <location>
        <begin position="149"/>
        <end position="282"/>
    </location>
</feature>
<dbReference type="SMART" id="SM00239">
    <property type="entry name" value="C2"/>
    <property type="match status" value="1"/>
</dbReference>
<keyword evidence="6" id="KW-1185">Reference proteome</keyword>
<proteinExistence type="predicted"/>
<dbReference type="Gene3D" id="2.60.40.150">
    <property type="entry name" value="C2 domain"/>
    <property type="match status" value="1"/>
</dbReference>
<keyword evidence="3" id="KW-0175">Coiled coil</keyword>
<dbReference type="InterPro" id="IPR001565">
    <property type="entry name" value="Synaptotagmin"/>
</dbReference>
<feature type="region of interest" description="Disordered" evidence="4">
    <location>
        <begin position="76"/>
        <end position="149"/>
    </location>
</feature>
<organism evidence="6 7">
    <name type="scientific">Meloidogyne incognita</name>
    <name type="common">Southern root-knot nematode worm</name>
    <name type="synonym">Oxyuris incognita</name>
    <dbReference type="NCBI Taxonomy" id="6306"/>
    <lineage>
        <taxon>Eukaryota</taxon>
        <taxon>Metazoa</taxon>
        <taxon>Ecdysozoa</taxon>
        <taxon>Nematoda</taxon>
        <taxon>Chromadorea</taxon>
        <taxon>Rhabditida</taxon>
        <taxon>Tylenchina</taxon>
        <taxon>Tylenchomorpha</taxon>
        <taxon>Tylenchoidea</taxon>
        <taxon>Meloidogynidae</taxon>
        <taxon>Meloidogyninae</taxon>
        <taxon>Meloidogyne</taxon>
        <taxon>Meloidogyne incognita group</taxon>
    </lineage>
</organism>
<dbReference type="PRINTS" id="PR00399">
    <property type="entry name" value="SYNAPTOTAGMN"/>
</dbReference>
<feature type="compositionally biased region" description="Basic and acidic residues" evidence="4">
    <location>
        <begin position="135"/>
        <end position="149"/>
    </location>
</feature>
<evidence type="ECO:0000259" key="5">
    <source>
        <dbReference type="PROSITE" id="PS50004"/>
    </source>
</evidence>
<dbReference type="InterPro" id="IPR000008">
    <property type="entry name" value="C2_dom"/>
</dbReference>
<dbReference type="InterPro" id="IPR035892">
    <property type="entry name" value="C2_domain_sf"/>
</dbReference>
<evidence type="ECO:0000256" key="3">
    <source>
        <dbReference type="SAM" id="Coils"/>
    </source>
</evidence>
<feature type="compositionally biased region" description="Basic residues" evidence="4">
    <location>
        <begin position="122"/>
        <end position="134"/>
    </location>
</feature>
<dbReference type="GO" id="GO:0046872">
    <property type="term" value="F:metal ion binding"/>
    <property type="evidence" value="ECO:0007669"/>
    <property type="project" value="UniProtKB-KW"/>
</dbReference>